<feature type="compositionally biased region" description="Basic and acidic residues" evidence="1">
    <location>
        <begin position="216"/>
        <end position="231"/>
    </location>
</feature>
<evidence type="ECO:0000313" key="2">
    <source>
        <dbReference type="EMBL" id="OOQ82038.1"/>
    </source>
</evidence>
<gene>
    <name evidence="2" type="ORF">PEBR_40711</name>
</gene>
<dbReference type="AlphaFoldDB" id="A0A1S9RAE3"/>
<proteinExistence type="predicted"/>
<sequence>MHNTINTHPIHEKAPRRGRKTLLAAVAPGTGLPSGTPHMALGMEIGKIGTVGTVGTIGTRPTRSISLFATVLAIPHYTVCITPLWGDTQRFPGLTECGPPAAPSLTMRDFLWGVAERETKRGLLSKSSTQVSPVFGQGQPSNSEWRLHISKLPSTPQAILGLGSTPSLLARTTQPCTYVSGNETGAPIPAFPAISRPNCGQEWVPAHLNQTLTGGPEEHREGVAPLDDRPPAKSLLG</sequence>
<comment type="caution">
    <text evidence="2">The sequence shown here is derived from an EMBL/GenBank/DDBJ whole genome shotgun (WGS) entry which is preliminary data.</text>
</comment>
<evidence type="ECO:0000313" key="3">
    <source>
        <dbReference type="Proteomes" id="UP000190744"/>
    </source>
</evidence>
<dbReference type="EMBL" id="LJBN01000229">
    <property type="protein sequence ID" value="OOQ82038.1"/>
    <property type="molecule type" value="Genomic_DNA"/>
</dbReference>
<organism evidence="2 3">
    <name type="scientific">Penicillium brasilianum</name>
    <dbReference type="NCBI Taxonomy" id="104259"/>
    <lineage>
        <taxon>Eukaryota</taxon>
        <taxon>Fungi</taxon>
        <taxon>Dikarya</taxon>
        <taxon>Ascomycota</taxon>
        <taxon>Pezizomycotina</taxon>
        <taxon>Eurotiomycetes</taxon>
        <taxon>Eurotiomycetidae</taxon>
        <taxon>Eurotiales</taxon>
        <taxon>Aspergillaceae</taxon>
        <taxon>Penicillium</taxon>
    </lineage>
</organism>
<accession>A0A1S9RAE3</accession>
<reference evidence="3" key="1">
    <citation type="submission" date="2015-09" db="EMBL/GenBank/DDBJ databases">
        <authorList>
            <person name="Fill T.P."/>
            <person name="Baretta J.F."/>
            <person name="de Almeida L.G."/>
            <person name="Rocha M."/>
            <person name="de Souza D.H."/>
            <person name="Malavazi I."/>
            <person name="Cerdeira L.T."/>
            <person name="Hong H."/>
            <person name="Samborskyy M."/>
            <person name="de Vasconcelos A.T."/>
            <person name="Leadlay P."/>
            <person name="Rodrigues-Filho E."/>
        </authorList>
    </citation>
    <scope>NUCLEOTIDE SEQUENCE [LARGE SCALE GENOMIC DNA]</scope>
    <source>
        <strain evidence="3">LaBioMMi 136</strain>
    </source>
</reference>
<dbReference type="Proteomes" id="UP000190744">
    <property type="component" value="Unassembled WGS sequence"/>
</dbReference>
<name>A0A1S9RAE3_PENBI</name>
<evidence type="ECO:0000256" key="1">
    <source>
        <dbReference type="SAM" id="MobiDB-lite"/>
    </source>
</evidence>
<feature type="region of interest" description="Disordered" evidence="1">
    <location>
        <begin position="211"/>
        <end position="237"/>
    </location>
</feature>
<protein>
    <submittedName>
        <fullName evidence="2">Uncharacterized protein</fullName>
    </submittedName>
</protein>